<dbReference type="Proteomes" id="UP001576780">
    <property type="component" value="Unassembled WGS sequence"/>
</dbReference>
<sequence length="60" mass="6939">MLYSSFTLAKSISQLAQKKPRLRGRFLKLEGKTVAIDLMDYALPPVDWILGFLVWMVPER</sequence>
<comment type="caution">
    <text evidence="1">The sequence shown here is derived from an EMBL/GenBank/DDBJ whole genome shotgun (WGS) entry which is preliminary data.</text>
</comment>
<dbReference type="RefSeq" id="WP_413281244.1">
    <property type="nucleotide sequence ID" value="NZ_JBHFNT010000288.1"/>
</dbReference>
<accession>A0ABV4WV16</accession>
<name>A0ABV4WV16_9CYAN</name>
<reference evidence="1 2" key="1">
    <citation type="submission" date="2024-09" db="EMBL/GenBank/DDBJ databases">
        <title>Floridaenema gen nov. (Aerosakkonemataceae, Aerosakkonematales ord. nov., Cyanobacteria) from benthic tropical and subtropical fresh waters, with the description of four new species.</title>
        <authorList>
            <person name="Moretto J.A."/>
            <person name="Berthold D.E."/>
            <person name="Lefler F.W."/>
            <person name="Huang I.-S."/>
            <person name="Laughinghouse H. IV."/>
        </authorList>
    </citation>
    <scope>NUCLEOTIDE SEQUENCE [LARGE SCALE GENOMIC DNA]</scope>
    <source>
        <strain evidence="1 2">BLCC-F167</strain>
    </source>
</reference>
<organism evidence="1 2">
    <name type="scientific">Floridaenema evergladense BLCC-F167</name>
    <dbReference type="NCBI Taxonomy" id="3153639"/>
    <lineage>
        <taxon>Bacteria</taxon>
        <taxon>Bacillati</taxon>
        <taxon>Cyanobacteriota</taxon>
        <taxon>Cyanophyceae</taxon>
        <taxon>Oscillatoriophycideae</taxon>
        <taxon>Aerosakkonematales</taxon>
        <taxon>Aerosakkonemataceae</taxon>
        <taxon>Floridanema</taxon>
        <taxon>Floridanema evergladense</taxon>
    </lineage>
</organism>
<keyword evidence="2" id="KW-1185">Reference proteome</keyword>
<evidence type="ECO:0000313" key="1">
    <source>
        <dbReference type="EMBL" id="MFB2838954.1"/>
    </source>
</evidence>
<dbReference type="EMBL" id="JBHFNT010000288">
    <property type="protein sequence ID" value="MFB2838954.1"/>
    <property type="molecule type" value="Genomic_DNA"/>
</dbReference>
<protein>
    <submittedName>
        <fullName evidence="1">Uncharacterized protein</fullName>
    </submittedName>
</protein>
<evidence type="ECO:0000313" key="2">
    <source>
        <dbReference type="Proteomes" id="UP001576780"/>
    </source>
</evidence>
<gene>
    <name evidence="1" type="ORF">ACE1CA_31070</name>
</gene>
<proteinExistence type="predicted"/>